<evidence type="ECO:0000256" key="2">
    <source>
        <dbReference type="ARBA" id="ARBA00023235"/>
    </source>
</evidence>
<dbReference type="Gene3D" id="3.30.70.580">
    <property type="entry name" value="Pseudouridine synthase I, catalytic domain, N-terminal subdomain"/>
    <property type="match status" value="1"/>
</dbReference>
<dbReference type="Gene3D" id="3.30.70.1560">
    <property type="entry name" value="Alpha-L RNA-binding motif"/>
    <property type="match status" value="1"/>
</dbReference>
<dbReference type="GO" id="GO:0003723">
    <property type="term" value="F:RNA binding"/>
    <property type="evidence" value="ECO:0007669"/>
    <property type="project" value="UniProtKB-KW"/>
</dbReference>
<dbReference type="AlphaFoldDB" id="A0A7V8NXI5"/>
<dbReference type="EC" id="5.4.99.-" evidence="4"/>
<name>A0A7V8NXI5_9BACT</name>
<dbReference type="Pfam" id="PF01479">
    <property type="entry name" value="S4"/>
    <property type="match status" value="1"/>
</dbReference>
<dbReference type="InterPro" id="IPR042092">
    <property type="entry name" value="PsdUridine_s_RsuA/RluB/E/F_cat"/>
</dbReference>
<dbReference type="SUPFAM" id="SSF55120">
    <property type="entry name" value="Pseudouridine synthase"/>
    <property type="match status" value="1"/>
</dbReference>
<gene>
    <name evidence="6" type="ORF">HRJ53_29675</name>
</gene>
<comment type="similarity">
    <text evidence="1 4">Belongs to the pseudouridine synthase RsuA family.</text>
</comment>
<dbReference type="GO" id="GO:0120159">
    <property type="term" value="F:rRNA pseudouridine synthase activity"/>
    <property type="evidence" value="ECO:0007669"/>
    <property type="project" value="UniProtKB-ARBA"/>
</dbReference>
<keyword evidence="3" id="KW-0694">RNA-binding</keyword>
<dbReference type="InterPro" id="IPR036986">
    <property type="entry name" value="S4_RNA-bd_sf"/>
</dbReference>
<evidence type="ECO:0000256" key="1">
    <source>
        <dbReference type="ARBA" id="ARBA00008348"/>
    </source>
</evidence>
<organism evidence="6 7">
    <name type="scientific">Candidatus Acidiferrum panamense</name>
    <dbReference type="NCBI Taxonomy" id="2741543"/>
    <lineage>
        <taxon>Bacteria</taxon>
        <taxon>Pseudomonadati</taxon>
        <taxon>Acidobacteriota</taxon>
        <taxon>Terriglobia</taxon>
        <taxon>Candidatus Acidiferrales</taxon>
        <taxon>Candidatus Acidiferrum</taxon>
    </lineage>
</organism>
<dbReference type="InterPro" id="IPR020094">
    <property type="entry name" value="TruA/RsuA/RluB/E/F_N"/>
</dbReference>
<dbReference type="InterPro" id="IPR018496">
    <property type="entry name" value="PsdUridine_synth_RsuA/RluB_CS"/>
</dbReference>
<keyword evidence="2 4" id="KW-0413">Isomerase</keyword>
<reference evidence="6" key="1">
    <citation type="submission" date="2020-06" db="EMBL/GenBank/DDBJ databases">
        <title>Legume-microbial interactions unlock mineral nutrients during tropical forest succession.</title>
        <authorList>
            <person name="Epihov D.Z."/>
        </authorList>
    </citation>
    <scope>NUCLEOTIDE SEQUENCE [LARGE SCALE GENOMIC DNA]</scope>
    <source>
        <strain evidence="6">Pan2503</strain>
    </source>
</reference>
<proteinExistence type="inferred from homology"/>
<dbReference type="InterPro" id="IPR050343">
    <property type="entry name" value="RsuA_PseudoU_synthase"/>
</dbReference>
<dbReference type="InterPro" id="IPR006145">
    <property type="entry name" value="PsdUridine_synth_RsuA/RluA"/>
</dbReference>
<dbReference type="PROSITE" id="PS01149">
    <property type="entry name" value="PSI_RSU"/>
    <property type="match status" value="1"/>
</dbReference>
<evidence type="ECO:0000313" key="6">
    <source>
        <dbReference type="EMBL" id="MBA0089181.1"/>
    </source>
</evidence>
<keyword evidence="7" id="KW-1185">Reference proteome</keyword>
<dbReference type="PANTHER" id="PTHR47683">
    <property type="entry name" value="PSEUDOURIDINE SYNTHASE FAMILY PROTEIN-RELATED"/>
    <property type="match status" value="1"/>
</dbReference>
<dbReference type="InterPro" id="IPR020103">
    <property type="entry name" value="PsdUridine_synth_cat_dom_sf"/>
</dbReference>
<dbReference type="InterPro" id="IPR002942">
    <property type="entry name" value="S4_RNA-bd"/>
</dbReference>
<dbReference type="SUPFAM" id="SSF55174">
    <property type="entry name" value="Alpha-L RNA-binding motif"/>
    <property type="match status" value="1"/>
</dbReference>
<evidence type="ECO:0000256" key="4">
    <source>
        <dbReference type="RuleBase" id="RU003887"/>
    </source>
</evidence>
<accession>A0A7V8NXI5</accession>
<dbReference type="FunFam" id="3.10.290.10:FF:000003">
    <property type="entry name" value="Pseudouridine synthase"/>
    <property type="match status" value="1"/>
</dbReference>
<evidence type="ECO:0000256" key="3">
    <source>
        <dbReference type="PROSITE-ProRule" id="PRU00182"/>
    </source>
</evidence>
<dbReference type="EMBL" id="JACDQQ010002865">
    <property type="protein sequence ID" value="MBA0089181.1"/>
    <property type="molecule type" value="Genomic_DNA"/>
</dbReference>
<feature type="domain" description="RNA-binding S4" evidence="5">
    <location>
        <begin position="4"/>
        <end position="65"/>
    </location>
</feature>
<evidence type="ECO:0000313" key="7">
    <source>
        <dbReference type="Proteomes" id="UP000567293"/>
    </source>
</evidence>
<dbReference type="InterPro" id="IPR000748">
    <property type="entry name" value="PsdUridine_synth_RsuA/RluB/E/F"/>
</dbReference>
<comment type="caution">
    <text evidence="6">The sequence shown here is derived from an EMBL/GenBank/DDBJ whole genome shotgun (WGS) entry which is preliminary data.</text>
</comment>
<dbReference type="PANTHER" id="PTHR47683:SF2">
    <property type="entry name" value="RNA-BINDING S4 DOMAIN-CONTAINING PROTEIN"/>
    <property type="match status" value="1"/>
</dbReference>
<dbReference type="CDD" id="cd00165">
    <property type="entry name" value="S4"/>
    <property type="match status" value="1"/>
</dbReference>
<dbReference type="Proteomes" id="UP000567293">
    <property type="component" value="Unassembled WGS sequence"/>
</dbReference>
<protein>
    <recommendedName>
        <fullName evidence="4">Pseudouridine synthase</fullName>
        <ecNumber evidence="4">5.4.99.-</ecNumber>
    </recommendedName>
</protein>
<dbReference type="NCBIfam" id="TIGR00093">
    <property type="entry name" value="pseudouridine synthase"/>
    <property type="match status" value="1"/>
</dbReference>
<dbReference type="PROSITE" id="PS50889">
    <property type="entry name" value="S4"/>
    <property type="match status" value="1"/>
</dbReference>
<dbReference type="SMART" id="SM00363">
    <property type="entry name" value="S4"/>
    <property type="match status" value="1"/>
</dbReference>
<dbReference type="Gene3D" id="3.10.290.10">
    <property type="entry name" value="RNA-binding S4 domain"/>
    <property type="match status" value="1"/>
</dbReference>
<dbReference type="GO" id="GO:0000455">
    <property type="term" value="P:enzyme-directed rRNA pseudouridine synthesis"/>
    <property type="evidence" value="ECO:0007669"/>
    <property type="project" value="UniProtKB-ARBA"/>
</dbReference>
<evidence type="ECO:0000259" key="5">
    <source>
        <dbReference type="SMART" id="SM00363"/>
    </source>
</evidence>
<sequence>MPDERLQKILSQAGIASRRHAEQMMREGRVTVNGAIVTELGSKADLARDHIKVDGRLLRAPRRLAYIALHKPNNTVTTVSDPQNRPTVMELLYGVKERVYPVGRLDYHSEGLLLLTNDGEMANAILSAATHLPKTYLVKVNGALGAAQEEQFRHGVPLSGQRTLPAGLKLVHAADNPWYEVRLFEGRNQQIRLMFKHFGRLVEKLKRVRIGPLELGPLKPGQFRYLSEEEVRRLRRALRRTPLKQAV</sequence>
<dbReference type="Pfam" id="PF00849">
    <property type="entry name" value="PseudoU_synth_2"/>
    <property type="match status" value="1"/>
</dbReference>
<dbReference type="CDD" id="cd02870">
    <property type="entry name" value="PseudoU_synth_RsuA_like"/>
    <property type="match status" value="1"/>
</dbReference>